<dbReference type="EMBL" id="GL433855">
    <property type="protein sequence ID" value="EFN52559.1"/>
    <property type="molecule type" value="Genomic_DNA"/>
</dbReference>
<feature type="transmembrane region" description="Helical" evidence="2">
    <location>
        <begin position="105"/>
        <end position="125"/>
    </location>
</feature>
<dbReference type="OrthoDB" id="5402974at2759"/>
<dbReference type="Proteomes" id="UP000008141">
    <property type="component" value="Unassembled WGS sequence"/>
</dbReference>
<evidence type="ECO:0000256" key="1">
    <source>
        <dbReference type="SAM" id="MobiDB-lite"/>
    </source>
</evidence>
<feature type="transmembrane region" description="Helical" evidence="2">
    <location>
        <begin position="464"/>
        <end position="485"/>
    </location>
</feature>
<evidence type="ECO:0000313" key="4">
    <source>
        <dbReference type="Proteomes" id="UP000008141"/>
    </source>
</evidence>
<keyword evidence="2" id="KW-0472">Membrane</keyword>
<sequence>MGGSRRPWHRAQAAARSAWQQLTLAEASGAMGDLGTLLPLLVGLVKDAGLDLGTTLIFTGQPLPLANSLYNVATGIAFGIPMPVQPMKTIAAVALSQSPLTVPQIMAAGIFVSGCVLVLGATRMFGLVNRLIPRAVIHGMQLGLGLELAKKGWQLVWYANGKAPPARQWWGPEGLFLGLSALIFTLLTIYPREQQVQPQAQQVQEGSGEEQAASGGDHTACVEQHVRDGCLPLAARPGGQAAEAGDAGGSSGYGDAVLRCDDSAELAGKAGFDLHGTWAGDGSGGRDEAGDAGLCHAMLALQRRLESVGSRVEHGLGDSAGAGAGGIACGTGRRGGASRVPAALLLVVLGILLTLAYHPEVVGVLRLGPSSVQALVPSGEDWKIGILQAGLPQLALTGLNSVVGVCQLAGQLFPDRPASPDRVAFSVGAMNLVGCWFGAMPCCHGAGGLAAQARFGATTGAAPAFLGLCKLVLGLLFGSSLLALLQAFPSPLLGAMLTFAGLELAACAWGQRGERGAAVLLLTAAVTLAATNVGVGVLAGLAAAYLLLASDSCWSEEGGPGGRPRAAAASCSGSPAALSRREARLATGTFY</sequence>
<dbReference type="GO" id="GO:0015098">
    <property type="term" value="F:molybdate ion transmembrane transporter activity"/>
    <property type="evidence" value="ECO:0007669"/>
    <property type="project" value="InterPro"/>
</dbReference>
<keyword evidence="4" id="KW-1185">Reference proteome</keyword>
<dbReference type="STRING" id="554065.E1ZN91"/>
<feature type="transmembrane region" description="Helical" evidence="2">
    <location>
        <begin position="340"/>
        <end position="358"/>
    </location>
</feature>
<dbReference type="AlphaFoldDB" id="E1ZN91"/>
<evidence type="ECO:0000313" key="3">
    <source>
        <dbReference type="EMBL" id="EFN52559.1"/>
    </source>
</evidence>
<keyword evidence="2" id="KW-0812">Transmembrane</keyword>
<dbReference type="eggNOG" id="ENOG502QRGR">
    <property type="taxonomic scope" value="Eukaryota"/>
</dbReference>
<keyword evidence="2" id="KW-1133">Transmembrane helix</keyword>
<dbReference type="InParanoid" id="E1ZN91"/>
<evidence type="ECO:0008006" key="5">
    <source>
        <dbReference type="Google" id="ProtNLM"/>
    </source>
</evidence>
<organism evidence="4">
    <name type="scientific">Chlorella variabilis</name>
    <name type="common">Green alga</name>
    <dbReference type="NCBI Taxonomy" id="554065"/>
    <lineage>
        <taxon>Eukaryota</taxon>
        <taxon>Viridiplantae</taxon>
        <taxon>Chlorophyta</taxon>
        <taxon>core chlorophytes</taxon>
        <taxon>Trebouxiophyceae</taxon>
        <taxon>Chlorellales</taxon>
        <taxon>Chlorellaceae</taxon>
        <taxon>Chlorella clade</taxon>
        <taxon>Chlorella</taxon>
    </lineage>
</organism>
<dbReference type="RefSeq" id="XP_005844661.1">
    <property type="nucleotide sequence ID" value="XM_005844599.1"/>
</dbReference>
<protein>
    <recommendedName>
        <fullName evidence="5">SLC26A/SulP transporter domain-containing protein</fullName>
    </recommendedName>
</protein>
<reference evidence="3 4" key="1">
    <citation type="journal article" date="2010" name="Plant Cell">
        <title>The Chlorella variabilis NC64A genome reveals adaptation to photosymbiosis, coevolution with viruses, and cryptic sex.</title>
        <authorList>
            <person name="Blanc G."/>
            <person name="Duncan G."/>
            <person name="Agarkova I."/>
            <person name="Borodovsky M."/>
            <person name="Gurnon J."/>
            <person name="Kuo A."/>
            <person name="Lindquist E."/>
            <person name="Lucas S."/>
            <person name="Pangilinan J."/>
            <person name="Polle J."/>
            <person name="Salamov A."/>
            <person name="Terry A."/>
            <person name="Yamada T."/>
            <person name="Dunigan D.D."/>
            <person name="Grigoriev I.V."/>
            <person name="Claverie J.M."/>
            <person name="Van Etten J.L."/>
        </authorList>
    </citation>
    <scope>NUCLEOTIDE SEQUENCE [LARGE SCALE GENOMIC DNA]</scope>
    <source>
        <strain evidence="3 4">NC64A</strain>
    </source>
</reference>
<feature type="transmembrane region" description="Helical" evidence="2">
    <location>
        <begin position="492"/>
        <end position="511"/>
    </location>
</feature>
<dbReference type="OMA" id="ALKKTHY"/>
<evidence type="ECO:0000256" key="2">
    <source>
        <dbReference type="SAM" id="Phobius"/>
    </source>
</evidence>
<dbReference type="GeneID" id="17352109"/>
<dbReference type="PANTHER" id="PTHR31970">
    <property type="match status" value="1"/>
</dbReference>
<feature type="transmembrane region" description="Helical" evidence="2">
    <location>
        <begin position="517"/>
        <end position="548"/>
    </location>
</feature>
<feature type="region of interest" description="Disordered" evidence="1">
    <location>
        <begin position="198"/>
        <end position="218"/>
    </location>
</feature>
<dbReference type="Pfam" id="PF16983">
    <property type="entry name" value="MFS_MOT1"/>
    <property type="match status" value="2"/>
</dbReference>
<dbReference type="KEGG" id="cvr:CHLNCDRAFT_138543"/>
<dbReference type="InterPro" id="IPR031563">
    <property type="entry name" value="MOT1/MOT2"/>
</dbReference>
<name>E1ZN91_CHLVA</name>
<gene>
    <name evidence="3" type="ORF">CHLNCDRAFT_138543</name>
</gene>
<dbReference type="PANTHER" id="PTHR31970:SF9">
    <property type="entry name" value="MOLYBDATE TRANSPORTER 2"/>
    <property type="match status" value="1"/>
</dbReference>
<proteinExistence type="predicted"/>
<accession>E1ZN91</accession>
<feature type="compositionally biased region" description="Low complexity" evidence="1">
    <location>
        <begin position="198"/>
        <end position="216"/>
    </location>
</feature>